<feature type="region of interest" description="Disordered" evidence="1">
    <location>
        <begin position="1"/>
        <end position="39"/>
    </location>
</feature>
<dbReference type="EMBL" id="LC460468">
    <property type="protein sequence ID" value="BBI37376.1"/>
    <property type="molecule type" value="Genomic_DNA"/>
</dbReference>
<protein>
    <submittedName>
        <fullName evidence="2">Uncharacterized protein</fullName>
    </submittedName>
</protein>
<organism evidence="2">
    <name type="scientific">Placozoa sp. H2</name>
    <dbReference type="NCBI Taxonomy" id="573895"/>
    <lineage>
        <taxon>Eukaryota</taxon>
        <taxon>Metazoa</taxon>
        <taxon>Placozoa</taxon>
    </lineage>
</organism>
<geneLocation type="mitochondrion" evidence="2"/>
<name>A0A7I6N7N2_9METZ</name>
<keyword evidence="2" id="KW-0496">Mitochondrion</keyword>
<proteinExistence type="predicted"/>
<dbReference type="AlphaFoldDB" id="A0A7I6N7N2"/>
<evidence type="ECO:0000313" key="2">
    <source>
        <dbReference type="EMBL" id="BBI37376.1"/>
    </source>
</evidence>
<accession>A0A7I6N7N2</accession>
<evidence type="ECO:0000256" key="1">
    <source>
        <dbReference type="SAM" id="MobiDB-lite"/>
    </source>
</evidence>
<feature type="compositionally biased region" description="Basic and acidic residues" evidence="1">
    <location>
        <begin position="15"/>
        <end position="24"/>
    </location>
</feature>
<sequence length="107" mass="12110">MCGNSSSTPPQPQELHADPFESDRTIPLSSIARGPYGPRAPNRRYSAFSLWGAQRLGPPASCPRRLRRPNDFCIRSSKGTFLGLIHEPKHLFLRMFSHWAKFSPSHH</sequence>
<reference evidence="2" key="1">
    <citation type="journal article" date="2020" name="Genome Biol.">
        <title>Mitochondrial genome evolution of placozoans: gene rearrangements and repeat expansions.</title>
        <authorList>
            <person name="Miyazawa H."/>
            <person name="Osigus H.J."/>
            <person name="Rolfes S."/>
            <person name="Kamm K."/>
            <person name="Schierwater B."/>
            <person name="Nakano H."/>
        </authorList>
    </citation>
    <scope>NUCLEOTIDE SEQUENCE</scope>
    <source>
        <strain evidence="2">SMD_13</strain>
    </source>
</reference>